<reference evidence="2 3" key="1">
    <citation type="journal article" date="2021" name="Nat. Plants">
        <title>The Taxus genome provides insights into paclitaxel biosynthesis.</title>
        <authorList>
            <person name="Xiong X."/>
            <person name="Gou J."/>
            <person name="Liao Q."/>
            <person name="Li Y."/>
            <person name="Zhou Q."/>
            <person name="Bi G."/>
            <person name="Li C."/>
            <person name="Du R."/>
            <person name="Wang X."/>
            <person name="Sun T."/>
            <person name="Guo L."/>
            <person name="Liang H."/>
            <person name="Lu P."/>
            <person name="Wu Y."/>
            <person name="Zhang Z."/>
            <person name="Ro D.K."/>
            <person name="Shang Y."/>
            <person name="Huang S."/>
            <person name="Yan J."/>
        </authorList>
    </citation>
    <scope>NUCLEOTIDE SEQUENCE [LARGE SCALE GENOMIC DNA]</scope>
    <source>
        <strain evidence="2">Ta-2019</strain>
    </source>
</reference>
<dbReference type="EMBL" id="JAHRHJ020000006">
    <property type="protein sequence ID" value="KAH9310353.1"/>
    <property type="molecule type" value="Genomic_DNA"/>
</dbReference>
<proteinExistence type="predicted"/>
<keyword evidence="3" id="KW-1185">Reference proteome</keyword>
<dbReference type="AlphaFoldDB" id="A0AA38KVW4"/>
<evidence type="ECO:0000256" key="1">
    <source>
        <dbReference type="SAM" id="MobiDB-lite"/>
    </source>
</evidence>
<feature type="region of interest" description="Disordered" evidence="1">
    <location>
        <begin position="38"/>
        <end position="60"/>
    </location>
</feature>
<protein>
    <submittedName>
        <fullName evidence="2">Uncharacterized protein</fullName>
    </submittedName>
</protein>
<feature type="non-terminal residue" evidence="2">
    <location>
        <position position="1"/>
    </location>
</feature>
<feature type="compositionally biased region" description="Polar residues" evidence="1">
    <location>
        <begin position="1"/>
        <end position="10"/>
    </location>
</feature>
<comment type="caution">
    <text evidence="2">The sequence shown here is derived from an EMBL/GenBank/DDBJ whole genome shotgun (WGS) entry which is preliminary data.</text>
</comment>
<feature type="region of interest" description="Disordered" evidence="1">
    <location>
        <begin position="1"/>
        <end position="21"/>
    </location>
</feature>
<evidence type="ECO:0000313" key="3">
    <source>
        <dbReference type="Proteomes" id="UP000824469"/>
    </source>
</evidence>
<sequence length="60" mass="6811">VDDPSFTFQPPNLHRTVPDWSDLPSVDTDLYPVAADHISRRRSHQSPPILPSRCRSSLQT</sequence>
<organism evidence="2 3">
    <name type="scientific">Taxus chinensis</name>
    <name type="common">Chinese yew</name>
    <name type="synonym">Taxus wallichiana var. chinensis</name>
    <dbReference type="NCBI Taxonomy" id="29808"/>
    <lineage>
        <taxon>Eukaryota</taxon>
        <taxon>Viridiplantae</taxon>
        <taxon>Streptophyta</taxon>
        <taxon>Embryophyta</taxon>
        <taxon>Tracheophyta</taxon>
        <taxon>Spermatophyta</taxon>
        <taxon>Pinopsida</taxon>
        <taxon>Pinidae</taxon>
        <taxon>Conifers II</taxon>
        <taxon>Cupressales</taxon>
        <taxon>Taxaceae</taxon>
        <taxon>Taxus</taxon>
    </lineage>
</organism>
<feature type="non-terminal residue" evidence="2">
    <location>
        <position position="60"/>
    </location>
</feature>
<gene>
    <name evidence="2" type="ORF">KI387_025388</name>
</gene>
<name>A0AA38KVW4_TAXCH</name>
<dbReference type="Proteomes" id="UP000824469">
    <property type="component" value="Unassembled WGS sequence"/>
</dbReference>
<evidence type="ECO:0000313" key="2">
    <source>
        <dbReference type="EMBL" id="KAH9310353.1"/>
    </source>
</evidence>
<accession>A0AA38KVW4</accession>